<name>A1ZZ51_MICM2</name>
<accession>A1ZZ51</accession>
<sequence>MVAFFLNLSQERIVQRYCHLNPMVKPDDLMKWMKYQPKHFYWAGTDLIHVTSEQGKRQMVVIETNSCPSGQKSMPLLDDNLEMGGYEILMRETFKPLLKTRRLPEGDLAVIYDKNPMEASGYAAAMASVFQENVHFIPFYNQADEQNVRLNESGILEFADESGNWKPLRAVFRYLTQKPWNRLPIKSKTFIFNPIIACLAGGRNKMVASKAYEFFNAEIAESNLKIFTPETIWDVSKNEVPLWVQKMGGQAVIKIPYSNAGQGVFTIVNQQELDNFMAKDYEYDQFIIQSLIGNYWWSSNTQEGRFYHVGTMPDKKGESFAADVRMMLRSTKDGFKPLAIYARKAAAPLLDHLESGANSWQILGTNLSVKLDQNQWSSDTDRLLLMDRRDFNRLGVGLDDLIQGYIQTLLATIAVDKMAVNFIGTKGALKQKLFRSLNNDQALIDEIMVS</sequence>
<dbReference type="Proteomes" id="UP000004095">
    <property type="component" value="Unassembled WGS sequence"/>
</dbReference>
<protein>
    <submittedName>
        <fullName evidence="1">Uncharacterized protein</fullName>
    </submittedName>
</protein>
<reference evidence="1 2" key="1">
    <citation type="submission" date="2007-01" db="EMBL/GenBank/DDBJ databases">
        <authorList>
            <person name="Haygood M."/>
            <person name="Podell S."/>
            <person name="Anderson C."/>
            <person name="Hopkinson B."/>
            <person name="Roe K."/>
            <person name="Barbeau K."/>
            <person name="Gaasterland T."/>
            <person name="Ferriera S."/>
            <person name="Johnson J."/>
            <person name="Kravitz S."/>
            <person name="Beeson K."/>
            <person name="Sutton G."/>
            <person name="Rogers Y.-H."/>
            <person name="Friedman R."/>
            <person name="Frazier M."/>
            <person name="Venter J.C."/>
        </authorList>
    </citation>
    <scope>NUCLEOTIDE SEQUENCE [LARGE SCALE GENOMIC DNA]</scope>
    <source>
        <strain evidence="1 2">ATCC 23134</strain>
    </source>
</reference>
<dbReference type="AlphaFoldDB" id="A1ZZ51"/>
<dbReference type="SUPFAM" id="SSF56059">
    <property type="entry name" value="Glutathione synthetase ATP-binding domain-like"/>
    <property type="match status" value="1"/>
</dbReference>
<dbReference type="EMBL" id="AAWS01000073">
    <property type="protein sequence ID" value="EAY24310.1"/>
    <property type="molecule type" value="Genomic_DNA"/>
</dbReference>
<evidence type="ECO:0000313" key="2">
    <source>
        <dbReference type="Proteomes" id="UP000004095"/>
    </source>
</evidence>
<gene>
    <name evidence="1" type="ORF">M23134_05934</name>
</gene>
<dbReference type="eggNOG" id="COG0189">
    <property type="taxonomic scope" value="Bacteria"/>
</dbReference>
<proteinExistence type="predicted"/>
<keyword evidence="2" id="KW-1185">Reference proteome</keyword>
<evidence type="ECO:0000313" key="1">
    <source>
        <dbReference type="EMBL" id="EAY24310.1"/>
    </source>
</evidence>
<organism evidence="1 2">
    <name type="scientific">Microscilla marina ATCC 23134</name>
    <dbReference type="NCBI Taxonomy" id="313606"/>
    <lineage>
        <taxon>Bacteria</taxon>
        <taxon>Pseudomonadati</taxon>
        <taxon>Bacteroidota</taxon>
        <taxon>Cytophagia</taxon>
        <taxon>Cytophagales</taxon>
        <taxon>Microscillaceae</taxon>
        <taxon>Microscilla</taxon>
    </lineage>
</organism>
<comment type="caution">
    <text evidence="1">The sequence shown here is derived from an EMBL/GenBank/DDBJ whole genome shotgun (WGS) entry which is preliminary data.</text>
</comment>